<dbReference type="InterPro" id="IPR036388">
    <property type="entry name" value="WH-like_DNA-bd_sf"/>
</dbReference>
<feature type="domain" description="HTH gntR-type" evidence="4">
    <location>
        <begin position="10"/>
        <end position="77"/>
    </location>
</feature>
<keyword evidence="1" id="KW-0805">Transcription regulation</keyword>
<proteinExistence type="predicted"/>
<keyword evidence="3" id="KW-0804">Transcription</keyword>
<dbReference type="Pfam" id="PF07729">
    <property type="entry name" value="FCD"/>
    <property type="match status" value="1"/>
</dbReference>
<evidence type="ECO:0000313" key="5">
    <source>
        <dbReference type="EMBL" id="OZT76081.1"/>
    </source>
</evidence>
<dbReference type="InterPro" id="IPR011711">
    <property type="entry name" value="GntR_C"/>
</dbReference>
<name>A0ABX4GH33_9GAMM</name>
<reference evidence="5 6" key="1">
    <citation type="submission" date="2017-07" db="EMBL/GenBank/DDBJ databases">
        <title>Shotgun whole genome sequences of three halophilic bacterial isolates.</title>
        <authorList>
            <person name="Pozzo T."/>
            <person name="Higdon S.M."/>
            <person name="Quillaguaman J."/>
        </authorList>
    </citation>
    <scope>NUCLEOTIDE SEQUENCE [LARGE SCALE GENOMIC DNA]</scope>
    <source>
        <strain evidence="5 6">LC1</strain>
    </source>
</reference>
<evidence type="ECO:0000256" key="2">
    <source>
        <dbReference type="ARBA" id="ARBA00023125"/>
    </source>
</evidence>
<sequence length="229" mass="26951">MSIYKSYETATKPEEAYRRVSKDILNLTMKPGQVITEQDICEKYNISRTPSRDVLQRLKNDGLVISIPYKANYVTLLSMDTIKQFIYMRKVLEISVITDFIKHIDAEKIYKLESSLQKQASLLETDFTAEDFYKLDGEFHAIWFNATNKIKIWEQIQKLQVHYTRFRMLDIVAIKNFKSIYDDHCSIVEIIKNSDYEQIEKAFTSHLNSGLSRLGDKVYTDYADYFDNE</sequence>
<dbReference type="RefSeq" id="WP_083825731.1">
    <property type="nucleotide sequence ID" value="NZ_JH393257.1"/>
</dbReference>
<dbReference type="EMBL" id="NPEY01000001">
    <property type="protein sequence ID" value="OZT76081.1"/>
    <property type="molecule type" value="Genomic_DNA"/>
</dbReference>
<evidence type="ECO:0000256" key="1">
    <source>
        <dbReference type="ARBA" id="ARBA00023015"/>
    </source>
</evidence>
<evidence type="ECO:0000256" key="3">
    <source>
        <dbReference type="ARBA" id="ARBA00023163"/>
    </source>
</evidence>
<comment type="caution">
    <text evidence="5">The sequence shown here is derived from an EMBL/GenBank/DDBJ whole genome shotgun (WGS) entry which is preliminary data.</text>
</comment>
<evidence type="ECO:0000313" key="6">
    <source>
        <dbReference type="Proteomes" id="UP000216538"/>
    </source>
</evidence>
<dbReference type="SUPFAM" id="SSF48008">
    <property type="entry name" value="GntR ligand-binding domain-like"/>
    <property type="match status" value="1"/>
</dbReference>
<dbReference type="InterPro" id="IPR008920">
    <property type="entry name" value="TF_FadR/GntR_C"/>
</dbReference>
<dbReference type="Proteomes" id="UP000216538">
    <property type="component" value="Unassembled WGS sequence"/>
</dbReference>
<dbReference type="InterPro" id="IPR000524">
    <property type="entry name" value="Tscrpt_reg_HTH_GntR"/>
</dbReference>
<dbReference type="InterPro" id="IPR036390">
    <property type="entry name" value="WH_DNA-bd_sf"/>
</dbReference>
<dbReference type="PANTHER" id="PTHR43537">
    <property type="entry name" value="TRANSCRIPTIONAL REGULATOR, GNTR FAMILY"/>
    <property type="match status" value="1"/>
</dbReference>
<dbReference type="PANTHER" id="PTHR43537:SF24">
    <property type="entry name" value="GLUCONATE OPERON TRANSCRIPTIONAL REPRESSOR"/>
    <property type="match status" value="1"/>
</dbReference>
<dbReference type="Gene3D" id="1.10.10.10">
    <property type="entry name" value="Winged helix-like DNA-binding domain superfamily/Winged helix DNA-binding domain"/>
    <property type="match status" value="1"/>
</dbReference>
<evidence type="ECO:0000259" key="4">
    <source>
        <dbReference type="PROSITE" id="PS50949"/>
    </source>
</evidence>
<keyword evidence="2" id="KW-0238">DNA-binding</keyword>
<protein>
    <submittedName>
        <fullName evidence="5">GntR family transcriptional regulator</fullName>
    </submittedName>
</protein>
<keyword evidence="6" id="KW-1185">Reference proteome</keyword>
<gene>
    <name evidence="5" type="ORF">CE457_02350</name>
</gene>
<dbReference type="PROSITE" id="PS50949">
    <property type="entry name" value="HTH_GNTR"/>
    <property type="match status" value="1"/>
</dbReference>
<organism evidence="5 6">
    <name type="scientific">Vreelandella boliviensis LC1</name>
    <dbReference type="NCBI Taxonomy" id="1072583"/>
    <lineage>
        <taxon>Bacteria</taxon>
        <taxon>Pseudomonadati</taxon>
        <taxon>Pseudomonadota</taxon>
        <taxon>Gammaproteobacteria</taxon>
        <taxon>Oceanospirillales</taxon>
        <taxon>Halomonadaceae</taxon>
        <taxon>Vreelandella</taxon>
    </lineage>
</organism>
<dbReference type="Gene3D" id="1.20.120.530">
    <property type="entry name" value="GntR ligand-binding domain-like"/>
    <property type="match status" value="1"/>
</dbReference>
<dbReference type="Pfam" id="PF00392">
    <property type="entry name" value="GntR"/>
    <property type="match status" value="1"/>
</dbReference>
<dbReference type="SUPFAM" id="SSF46785">
    <property type="entry name" value="Winged helix' DNA-binding domain"/>
    <property type="match status" value="1"/>
</dbReference>
<dbReference type="SMART" id="SM00345">
    <property type="entry name" value="HTH_GNTR"/>
    <property type="match status" value="1"/>
</dbReference>
<accession>A0ABX4GH33</accession>